<dbReference type="InterPro" id="IPR001789">
    <property type="entry name" value="Sig_transdc_resp-reg_receiver"/>
</dbReference>
<dbReference type="AlphaFoldDB" id="A0A1M4UII2"/>
<evidence type="ECO:0000256" key="3">
    <source>
        <dbReference type="PROSITE-ProRule" id="PRU00169"/>
    </source>
</evidence>
<dbReference type="STRING" id="1122195.SAMN02745164_00687"/>
<gene>
    <name evidence="5" type="ORF">SAMN02745164_00687</name>
</gene>
<dbReference type="Proteomes" id="UP000184334">
    <property type="component" value="Unassembled WGS sequence"/>
</dbReference>
<feature type="domain" description="Response regulatory" evidence="4">
    <location>
        <begin position="3"/>
        <end position="117"/>
    </location>
</feature>
<evidence type="ECO:0000256" key="2">
    <source>
        <dbReference type="ARBA" id="ARBA00023012"/>
    </source>
</evidence>
<dbReference type="SUPFAM" id="SSF52172">
    <property type="entry name" value="CheY-like"/>
    <property type="match status" value="1"/>
</dbReference>
<accession>A0A1M4UII2</accession>
<dbReference type="Gene3D" id="3.40.50.2300">
    <property type="match status" value="1"/>
</dbReference>
<keyword evidence="2" id="KW-0902">Two-component regulatory system</keyword>
<evidence type="ECO:0000259" key="4">
    <source>
        <dbReference type="PROSITE" id="PS50110"/>
    </source>
</evidence>
<dbReference type="SMART" id="SM00448">
    <property type="entry name" value="REC"/>
    <property type="match status" value="1"/>
</dbReference>
<name>A0A1M4UII2_MARH1</name>
<keyword evidence="1 3" id="KW-0597">Phosphoprotein</keyword>
<dbReference type="CDD" id="cd00156">
    <property type="entry name" value="REC"/>
    <property type="match status" value="1"/>
</dbReference>
<dbReference type="PANTHER" id="PTHR44591">
    <property type="entry name" value="STRESS RESPONSE REGULATOR PROTEIN 1"/>
    <property type="match status" value="1"/>
</dbReference>
<dbReference type="InterPro" id="IPR050595">
    <property type="entry name" value="Bact_response_regulator"/>
</dbReference>
<evidence type="ECO:0000256" key="1">
    <source>
        <dbReference type="ARBA" id="ARBA00022553"/>
    </source>
</evidence>
<dbReference type="InterPro" id="IPR011006">
    <property type="entry name" value="CheY-like_superfamily"/>
</dbReference>
<reference evidence="5" key="1">
    <citation type="submission" date="2016-11" db="EMBL/GenBank/DDBJ databases">
        <authorList>
            <person name="Varghese N."/>
            <person name="Submissions S."/>
        </authorList>
    </citation>
    <scope>NUCLEOTIDE SEQUENCE [LARGE SCALE GENOMIC DNA]</scope>
    <source>
        <strain evidence="5">DSM 16785</strain>
    </source>
</reference>
<dbReference type="PROSITE" id="PS50110">
    <property type="entry name" value="RESPONSE_REGULATORY"/>
    <property type="match status" value="1"/>
</dbReference>
<dbReference type="Pfam" id="PF00072">
    <property type="entry name" value="Response_reg"/>
    <property type="match status" value="1"/>
</dbReference>
<dbReference type="RefSeq" id="WP_072863456.1">
    <property type="nucleotide sequence ID" value="NZ_FQUI01000007.1"/>
</dbReference>
<sequence>MGKILVVDDDNVIRNVLKKFLEQANYEVDLAEGGIKAIEMIKNTEYDVILLDIIMEDLDGIEVLRKAKKLSPLTTVIMMTAYSSPDYVLHALTLGATDFIEKPFEPEQMLQIVKENVKRVKRWKSSLGLL</sequence>
<evidence type="ECO:0000313" key="6">
    <source>
        <dbReference type="Proteomes" id="UP000184334"/>
    </source>
</evidence>
<keyword evidence="6" id="KW-1185">Reference proteome</keyword>
<dbReference type="GO" id="GO:0000160">
    <property type="term" value="P:phosphorelay signal transduction system"/>
    <property type="evidence" value="ECO:0007669"/>
    <property type="project" value="UniProtKB-KW"/>
</dbReference>
<feature type="modified residue" description="4-aspartylphosphate" evidence="3">
    <location>
        <position position="52"/>
    </location>
</feature>
<evidence type="ECO:0000313" key="5">
    <source>
        <dbReference type="EMBL" id="SHE56509.1"/>
    </source>
</evidence>
<organism evidence="5 6">
    <name type="scientific">Marinitoga hydrogenitolerans (strain DSM 16785 / JCM 12826 / AT1271)</name>
    <dbReference type="NCBI Taxonomy" id="1122195"/>
    <lineage>
        <taxon>Bacteria</taxon>
        <taxon>Thermotogati</taxon>
        <taxon>Thermotogota</taxon>
        <taxon>Thermotogae</taxon>
        <taxon>Petrotogales</taxon>
        <taxon>Petrotogaceae</taxon>
        <taxon>Marinitoga</taxon>
    </lineage>
</organism>
<protein>
    <submittedName>
        <fullName evidence="5">Response regulator receiver domain-containing protein</fullName>
    </submittedName>
</protein>
<comment type="caution">
    <text evidence="5">The sequence shown here is derived from an EMBL/GenBank/DDBJ whole genome shotgun (WGS) entry which is preliminary data.</text>
</comment>
<proteinExistence type="predicted"/>
<dbReference type="PANTHER" id="PTHR44591:SF14">
    <property type="entry name" value="PROTEIN PILG"/>
    <property type="match status" value="1"/>
</dbReference>
<dbReference type="OrthoDB" id="9808843at2"/>
<dbReference type="EMBL" id="FQUI01000007">
    <property type="protein sequence ID" value="SHE56509.1"/>
    <property type="molecule type" value="Genomic_DNA"/>
</dbReference>